<organism evidence="4 5">
    <name type="scientific">Chaetomidium leptoderma</name>
    <dbReference type="NCBI Taxonomy" id="669021"/>
    <lineage>
        <taxon>Eukaryota</taxon>
        <taxon>Fungi</taxon>
        <taxon>Dikarya</taxon>
        <taxon>Ascomycota</taxon>
        <taxon>Pezizomycotina</taxon>
        <taxon>Sordariomycetes</taxon>
        <taxon>Sordariomycetidae</taxon>
        <taxon>Sordariales</taxon>
        <taxon>Chaetomiaceae</taxon>
        <taxon>Chaetomidium</taxon>
    </lineage>
</organism>
<dbReference type="PANTHER" id="PTHR12689">
    <property type="entry name" value="A1 CISTRON SPLICING FACTOR AAR2-RELATED"/>
    <property type="match status" value="1"/>
</dbReference>
<reference evidence="4" key="1">
    <citation type="journal article" date="2023" name="Mol. Phylogenet. Evol.">
        <title>Genome-scale phylogeny and comparative genomics of the fungal order Sordariales.</title>
        <authorList>
            <person name="Hensen N."/>
            <person name="Bonometti L."/>
            <person name="Westerberg I."/>
            <person name="Brannstrom I.O."/>
            <person name="Guillou S."/>
            <person name="Cros-Aarteil S."/>
            <person name="Calhoun S."/>
            <person name="Haridas S."/>
            <person name="Kuo A."/>
            <person name="Mondo S."/>
            <person name="Pangilinan J."/>
            <person name="Riley R."/>
            <person name="LaButti K."/>
            <person name="Andreopoulos B."/>
            <person name="Lipzen A."/>
            <person name="Chen C."/>
            <person name="Yan M."/>
            <person name="Daum C."/>
            <person name="Ng V."/>
            <person name="Clum A."/>
            <person name="Steindorff A."/>
            <person name="Ohm R.A."/>
            <person name="Martin F."/>
            <person name="Silar P."/>
            <person name="Natvig D.O."/>
            <person name="Lalanne C."/>
            <person name="Gautier V."/>
            <person name="Ament-Velasquez S.L."/>
            <person name="Kruys A."/>
            <person name="Hutchinson M.I."/>
            <person name="Powell A.J."/>
            <person name="Barry K."/>
            <person name="Miller A.N."/>
            <person name="Grigoriev I.V."/>
            <person name="Debuchy R."/>
            <person name="Gladieux P."/>
            <person name="Hiltunen Thoren M."/>
            <person name="Johannesson H."/>
        </authorList>
    </citation>
    <scope>NUCLEOTIDE SEQUENCE</scope>
    <source>
        <strain evidence="4">CBS 538.74</strain>
    </source>
</reference>
<dbReference type="Proteomes" id="UP001302745">
    <property type="component" value="Unassembled WGS sequence"/>
</dbReference>
<dbReference type="CDD" id="cd13777">
    <property type="entry name" value="Aar2_N"/>
    <property type="match status" value="1"/>
</dbReference>
<sequence>MDTPRLEHASAGAAGIQPRPAYLERGDVFRTLGLPGNFIVGLDAMAMTTNKSLPGFRDIPPGTHFLWVQQPGGVSRCGYWFTTGVQGIVRIKAWDRYNEVLGEPAGQIEAQDRKDSMESLYTTLQPYTLHDRRDDASVTLDDTLPDWAQSPTSLWSALTGAISTQSLGRMTGKQGVKEYLVDSMDCARETAPRDGPPASKAHDANAINELNFLFAQDFRDLQVLDLGSMKAHVADTSAHVQALLSNDANNSPVTERDMLAELQFTFLTGSHLSNWACLEQWWNLVLKVVLRGYNLAVSRPQLARDLLQTLHAQLFYTEHYMGGASTSPPDHPGDPCERGAKKVGLNSDRPIFQCRPLNREKLRQILAEYKRQLNKRLEGGRRSSQVTPDQEAVGRAWEDLETWLWRCGWDLRGEYKAAAEQKGVAVTDSDEEEEEDEQPVVVELDDEGREVGLVSFRD</sequence>
<reference evidence="4" key="2">
    <citation type="submission" date="2023-05" db="EMBL/GenBank/DDBJ databases">
        <authorList>
            <consortium name="Lawrence Berkeley National Laboratory"/>
            <person name="Steindorff A."/>
            <person name="Hensen N."/>
            <person name="Bonometti L."/>
            <person name="Westerberg I."/>
            <person name="Brannstrom I.O."/>
            <person name="Guillou S."/>
            <person name="Cros-Aarteil S."/>
            <person name="Calhoun S."/>
            <person name="Haridas S."/>
            <person name="Kuo A."/>
            <person name="Mondo S."/>
            <person name="Pangilinan J."/>
            <person name="Riley R."/>
            <person name="Labutti K."/>
            <person name="Andreopoulos B."/>
            <person name="Lipzen A."/>
            <person name="Chen C."/>
            <person name="Yanf M."/>
            <person name="Daum C."/>
            <person name="Ng V."/>
            <person name="Clum A."/>
            <person name="Ohm R."/>
            <person name="Martin F."/>
            <person name="Silar P."/>
            <person name="Natvig D."/>
            <person name="Lalanne C."/>
            <person name="Gautier V."/>
            <person name="Ament-Velasquez S.L."/>
            <person name="Kruys A."/>
            <person name="Hutchinson M.I."/>
            <person name="Powell A.J."/>
            <person name="Barry K."/>
            <person name="Miller A.N."/>
            <person name="Grigoriev I.V."/>
            <person name="Debuchy R."/>
            <person name="Gladieux P."/>
            <person name="Thoren M.H."/>
            <person name="Johannesson H."/>
        </authorList>
    </citation>
    <scope>NUCLEOTIDE SEQUENCE</scope>
    <source>
        <strain evidence="4">CBS 538.74</strain>
    </source>
</reference>
<evidence type="ECO:0000313" key="4">
    <source>
        <dbReference type="EMBL" id="KAK4152668.1"/>
    </source>
</evidence>
<dbReference type="EMBL" id="MU856966">
    <property type="protein sequence ID" value="KAK4152668.1"/>
    <property type="molecule type" value="Genomic_DNA"/>
</dbReference>
<dbReference type="Gene3D" id="1.25.40.550">
    <property type="entry name" value="Aar2, C-terminal domain-like"/>
    <property type="match status" value="1"/>
</dbReference>
<dbReference type="PANTHER" id="PTHR12689:SF4">
    <property type="entry name" value="PROTEIN AAR2 HOMOLOG"/>
    <property type="match status" value="1"/>
</dbReference>
<dbReference type="CDD" id="cd13778">
    <property type="entry name" value="Aar2_C"/>
    <property type="match status" value="1"/>
</dbReference>
<feature type="domain" description="AAR2 C-terminal" evidence="2">
    <location>
        <begin position="232"/>
        <end position="411"/>
    </location>
</feature>
<dbReference type="InterPro" id="IPR038514">
    <property type="entry name" value="AAR2_C_sf"/>
</dbReference>
<protein>
    <submittedName>
        <fullName evidence="4">A1 cistron-splicing factor</fullName>
    </submittedName>
</protein>
<evidence type="ECO:0000313" key="5">
    <source>
        <dbReference type="Proteomes" id="UP001302745"/>
    </source>
</evidence>
<dbReference type="InterPro" id="IPR033648">
    <property type="entry name" value="AAR2_C"/>
</dbReference>
<evidence type="ECO:0000256" key="1">
    <source>
        <dbReference type="ARBA" id="ARBA00006281"/>
    </source>
</evidence>
<keyword evidence="5" id="KW-1185">Reference proteome</keyword>
<name>A0AAN6VJF3_9PEZI</name>
<dbReference type="GO" id="GO:0000244">
    <property type="term" value="P:spliceosomal tri-snRNP complex assembly"/>
    <property type="evidence" value="ECO:0007669"/>
    <property type="project" value="TreeGrafter"/>
</dbReference>
<gene>
    <name evidence="4" type="ORF">C8A00DRAFT_44320</name>
</gene>
<dbReference type="Pfam" id="PF05282">
    <property type="entry name" value="AAR2"/>
    <property type="match status" value="1"/>
</dbReference>
<dbReference type="Gene3D" id="2.60.34.20">
    <property type="match status" value="1"/>
</dbReference>
<dbReference type="InterPro" id="IPR033647">
    <property type="entry name" value="Aar2_N"/>
</dbReference>
<proteinExistence type="inferred from homology"/>
<accession>A0AAN6VJF3</accession>
<comment type="similarity">
    <text evidence="1">Belongs to the AAR2 family.</text>
</comment>
<evidence type="ECO:0000259" key="2">
    <source>
        <dbReference type="Pfam" id="PF05282"/>
    </source>
</evidence>
<dbReference type="InterPro" id="IPR038516">
    <property type="entry name" value="AAR2_N_sf"/>
</dbReference>
<dbReference type="Pfam" id="PF20981">
    <property type="entry name" value="AAR2_1st"/>
    <property type="match status" value="1"/>
</dbReference>
<dbReference type="AlphaFoldDB" id="A0AAN6VJF3"/>
<feature type="domain" description="AAR2 N-terminal" evidence="3">
    <location>
        <begin position="31"/>
        <end position="172"/>
    </location>
</feature>
<comment type="caution">
    <text evidence="4">The sequence shown here is derived from an EMBL/GenBank/DDBJ whole genome shotgun (WGS) entry which is preliminary data.</text>
</comment>
<evidence type="ECO:0000259" key="3">
    <source>
        <dbReference type="Pfam" id="PF20981"/>
    </source>
</evidence>
<dbReference type="InterPro" id="IPR007946">
    <property type="entry name" value="AAR2"/>
</dbReference>